<dbReference type="SUPFAM" id="SSF141072">
    <property type="entry name" value="CalX-like"/>
    <property type="match status" value="1"/>
</dbReference>
<reference evidence="6" key="1">
    <citation type="submission" date="2018-05" db="EMBL/GenBank/DDBJ databases">
        <authorList>
            <person name="Lanie J.A."/>
            <person name="Ng W.-L."/>
            <person name="Kazmierczak K.M."/>
            <person name="Andrzejewski T.M."/>
            <person name="Davidsen T.M."/>
            <person name="Wayne K.J."/>
            <person name="Tettelin H."/>
            <person name="Glass J.I."/>
            <person name="Rusch D."/>
            <person name="Podicherti R."/>
            <person name="Tsui H.-C.T."/>
            <person name="Winkler M.E."/>
        </authorList>
    </citation>
    <scope>NUCLEOTIDE SEQUENCE</scope>
</reference>
<sequence length="484" mass="50110">VKIEARKLAVVSLLAVGISWFSNAENFDLDIDSDGQTGALTDGLLILRHLFGFSGSTLTDGAVALGASRSSPEAVREHLQANAAELDIDGDSETDALTDGLLILRYLFGFRGDTLISAALSGSASRSVPSDIESYLSNRIETIACPIKTEGFRLRTGSITWIDYVDGNPNVHKLYPTVADEILTAHLIGGAIDLNNLNYLLSPEDDGGKSPAIRLAINSIPEAGSTGAVGIGLKLYDGSDAIRDQGERVVQAAINVEWESSGTAVQFTTPTQTINVTLITAGGTAVEGTQNDFGGELLTFRGSGGATGATLDLQLASFLSEGGASAGVDLSGHFVVGDYFFQVELDGLAINDANNAKFTTIQGSFSTVVAPGIAAYVEDVSTAESDGRATVPVTLSRASSDDVSLQYQTEAVTAVAGTDYVTSSGTLTVSAGDTSGDISIDIVADTNDEDPETLILRLTAPVNAALGRSSSEITLVDGPVAACQ</sequence>
<protein>
    <recommendedName>
        <fullName evidence="5">Calx-beta domain-containing protein</fullName>
    </recommendedName>
</protein>
<dbReference type="Pfam" id="PF03160">
    <property type="entry name" value="Calx-beta"/>
    <property type="match status" value="1"/>
</dbReference>
<evidence type="ECO:0000256" key="1">
    <source>
        <dbReference type="ARBA" id="ARBA00022729"/>
    </source>
</evidence>
<dbReference type="Gene3D" id="2.60.40.2030">
    <property type="match status" value="1"/>
</dbReference>
<keyword evidence="1" id="KW-0732">Signal</keyword>
<evidence type="ECO:0000259" key="5">
    <source>
        <dbReference type="SMART" id="SM00237"/>
    </source>
</evidence>
<evidence type="ECO:0000256" key="2">
    <source>
        <dbReference type="ARBA" id="ARBA00022737"/>
    </source>
</evidence>
<dbReference type="InterPro" id="IPR051171">
    <property type="entry name" value="CaCA"/>
</dbReference>
<dbReference type="SMART" id="SM00237">
    <property type="entry name" value="Calx_beta"/>
    <property type="match status" value="1"/>
</dbReference>
<name>A0A381PRL6_9ZZZZ</name>
<dbReference type="InterPro" id="IPR003644">
    <property type="entry name" value="Calx_beta"/>
</dbReference>
<dbReference type="InterPro" id="IPR038081">
    <property type="entry name" value="CalX-like_sf"/>
</dbReference>
<keyword evidence="4" id="KW-0406">Ion transport</keyword>
<keyword evidence="4" id="KW-0813">Transport</keyword>
<dbReference type="PANTHER" id="PTHR11878:SF65">
    <property type="entry name" value="NA_CA-EXCHANGE PROTEIN, ISOFORM G"/>
    <property type="match status" value="1"/>
</dbReference>
<dbReference type="EMBL" id="UINC01001058">
    <property type="protein sequence ID" value="SUZ69274.1"/>
    <property type="molecule type" value="Genomic_DNA"/>
</dbReference>
<dbReference type="AlphaFoldDB" id="A0A381PRL6"/>
<proteinExistence type="predicted"/>
<keyword evidence="2" id="KW-0677">Repeat</keyword>
<dbReference type="GO" id="GO:0016020">
    <property type="term" value="C:membrane"/>
    <property type="evidence" value="ECO:0007669"/>
    <property type="project" value="InterPro"/>
</dbReference>
<feature type="domain" description="Calx-beta" evidence="5">
    <location>
        <begin position="360"/>
        <end position="459"/>
    </location>
</feature>
<dbReference type="GO" id="GO:0030001">
    <property type="term" value="P:metal ion transport"/>
    <property type="evidence" value="ECO:0007669"/>
    <property type="project" value="TreeGrafter"/>
</dbReference>
<evidence type="ECO:0000256" key="3">
    <source>
        <dbReference type="ARBA" id="ARBA00022837"/>
    </source>
</evidence>
<dbReference type="GO" id="GO:0007154">
    <property type="term" value="P:cell communication"/>
    <property type="evidence" value="ECO:0007669"/>
    <property type="project" value="InterPro"/>
</dbReference>
<accession>A0A381PRL6</accession>
<keyword evidence="3" id="KW-0106">Calcium</keyword>
<evidence type="ECO:0000256" key="4">
    <source>
        <dbReference type="ARBA" id="ARBA00023065"/>
    </source>
</evidence>
<feature type="non-terminal residue" evidence="6">
    <location>
        <position position="1"/>
    </location>
</feature>
<gene>
    <name evidence="6" type="ORF">METZ01_LOCUS22128</name>
</gene>
<organism evidence="6">
    <name type="scientific">marine metagenome</name>
    <dbReference type="NCBI Taxonomy" id="408172"/>
    <lineage>
        <taxon>unclassified sequences</taxon>
        <taxon>metagenomes</taxon>
        <taxon>ecological metagenomes</taxon>
    </lineage>
</organism>
<evidence type="ECO:0000313" key="6">
    <source>
        <dbReference type="EMBL" id="SUZ69274.1"/>
    </source>
</evidence>
<dbReference type="PANTHER" id="PTHR11878">
    <property type="entry name" value="SODIUM/CALCIUM EXCHANGER"/>
    <property type="match status" value="1"/>
</dbReference>